<sequence>MAGGHGELPALLRDLDGAGVHVTDLALRRPSLDDAFLALTGRTQAETAR</sequence>
<evidence type="ECO:0000313" key="2">
    <source>
        <dbReference type="Proteomes" id="UP001139648"/>
    </source>
</evidence>
<dbReference type="Proteomes" id="UP001139648">
    <property type="component" value="Unassembled WGS sequence"/>
</dbReference>
<reference evidence="1" key="1">
    <citation type="submission" date="2022-06" db="EMBL/GenBank/DDBJ databases">
        <title>Sequencing the genomes of 1000 actinobacteria strains.</title>
        <authorList>
            <person name="Klenk H.-P."/>
        </authorList>
    </citation>
    <scope>NUCLEOTIDE SEQUENCE</scope>
    <source>
        <strain evidence="1">DSM 46694</strain>
    </source>
</reference>
<protein>
    <submittedName>
        <fullName evidence="1">Uncharacterized protein</fullName>
    </submittedName>
</protein>
<dbReference type="AlphaFoldDB" id="A0A9X2GCZ1"/>
<proteinExistence type="predicted"/>
<accession>A0A9X2GCZ1</accession>
<keyword evidence="2" id="KW-1185">Reference proteome</keyword>
<organism evidence="1 2">
    <name type="scientific">Nonomuraea thailandensis</name>
    <dbReference type="NCBI Taxonomy" id="1188745"/>
    <lineage>
        <taxon>Bacteria</taxon>
        <taxon>Bacillati</taxon>
        <taxon>Actinomycetota</taxon>
        <taxon>Actinomycetes</taxon>
        <taxon>Streptosporangiales</taxon>
        <taxon>Streptosporangiaceae</taxon>
        <taxon>Nonomuraea</taxon>
    </lineage>
</organism>
<evidence type="ECO:0000313" key="1">
    <source>
        <dbReference type="EMBL" id="MCP2356849.1"/>
    </source>
</evidence>
<name>A0A9X2GCZ1_9ACTN</name>
<dbReference type="EMBL" id="JAMZEB010000002">
    <property type="protein sequence ID" value="MCP2356849.1"/>
    <property type="molecule type" value="Genomic_DNA"/>
</dbReference>
<gene>
    <name evidence="1" type="ORF">HD597_003869</name>
</gene>
<comment type="caution">
    <text evidence="1">The sequence shown here is derived from an EMBL/GenBank/DDBJ whole genome shotgun (WGS) entry which is preliminary data.</text>
</comment>